<evidence type="ECO:0000313" key="4">
    <source>
        <dbReference type="EMBL" id="CAC5397774.1"/>
    </source>
</evidence>
<keyword evidence="5" id="KW-1185">Reference proteome</keyword>
<evidence type="ECO:0000256" key="1">
    <source>
        <dbReference type="SAM" id="MobiDB-lite"/>
    </source>
</evidence>
<dbReference type="Pfam" id="PF01822">
    <property type="entry name" value="WSC"/>
    <property type="match status" value="1"/>
</dbReference>
<dbReference type="Proteomes" id="UP000507470">
    <property type="component" value="Unassembled WGS sequence"/>
</dbReference>
<keyword evidence="2" id="KW-0812">Transmembrane</keyword>
<dbReference type="AlphaFoldDB" id="A0A6J8CRL8"/>
<evidence type="ECO:0000256" key="2">
    <source>
        <dbReference type="SAM" id="Phobius"/>
    </source>
</evidence>
<accession>A0A6J8CRL8</accession>
<evidence type="ECO:0000259" key="3">
    <source>
        <dbReference type="PROSITE" id="PS51212"/>
    </source>
</evidence>
<keyword evidence="2" id="KW-1133">Transmembrane helix</keyword>
<gene>
    <name evidence="4" type="ORF">MCOR_32190</name>
</gene>
<dbReference type="InterPro" id="IPR016187">
    <property type="entry name" value="CTDL_fold"/>
</dbReference>
<feature type="region of interest" description="Disordered" evidence="1">
    <location>
        <begin position="372"/>
        <end position="391"/>
    </location>
</feature>
<proteinExistence type="predicted"/>
<feature type="transmembrane region" description="Helical" evidence="2">
    <location>
        <begin position="427"/>
        <end position="457"/>
    </location>
</feature>
<organism evidence="4 5">
    <name type="scientific">Mytilus coruscus</name>
    <name type="common">Sea mussel</name>
    <dbReference type="NCBI Taxonomy" id="42192"/>
    <lineage>
        <taxon>Eukaryota</taxon>
        <taxon>Metazoa</taxon>
        <taxon>Spiralia</taxon>
        <taxon>Lophotrochozoa</taxon>
        <taxon>Mollusca</taxon>
        <taxon>Bivalvia</taxon>
        <taxon>Autobranchia</taxon>
        <taxon>Pteriomorphia</taxon>
        <taxon>Mytilida</taxon>
        <taxon>Mytiloidea</taxon>
        <taxon>Mytilidae</taxon>
        <taxon>Mytilinae</taxon>
        <taxon>Mytilus</taxon>
    </lineage>
</organism>
<reference evidence="4 5" key="1">
    <citation type="submission" date="2020-06" db="EMBL/GenBank/DDBJ databases">
        <authorList>
            <person name="Li R."/>
            <person name="Bekaert M."/>
        </authorList>
    </citation>
    <scope>NUCLEOTIDE SEQUENCE [LARGE SCALE GENOMIC DNA]</scope>
    <source>
        <strain evidence="5">wild</strain>
    </source>
</reference>
<evidence type="ECO:0000313" key="5">
    <source>
        <dbReference type="Proteomes" id="UP000507470"/>
    </source>
</evidence>
<sequence>MTWVESFNYCKLSTEKDVKLFNARYTAWGSGVYLNTRWMIHKGCYKSSDAVDSKTVKAIANNSLSLCSSQCEMSLQFALKYNWCLCLNSLNNMVKVTSDKCKYTCVGSKDDSCGDRINYSVYSHVTGKSKPLQDDDPKHKCAVVIRKKKGFILKAVDCSRLYWTACEMQSGAIKIMGHGLSYRSAINRCSLHGNSLPTINEDGVNNLEEGKMYWTNIHRRTFLKWIKDEPVKQICYKVQSSLGCLLVLREGNGDVQYIQESCQSKFPAICDQVGVEGSVDTIHCKTKNLNFFTTLIKSVTPSTSRTAKTTPVSKKTSKLQPDYSQTTTSENPYMLNVQSTIVYRYKTTTRTTKAQTTLSTTTSTDLELLQTTTSSHTSTNLPGTSTTSTKVSLQPLPSAVELFNGVNTTTKTSKHDNDIFRTEDLFVIFYIQIGIVALVTFVAFVLVCLLTYMIALLRKGRETKQSSLYELSLRTTPEPRMYSQLLMPISRIYSSAHNDAVDNSLF</sequence>
<protein>
    <recommendedName>
        <fullName evidence="3">WSC domain-containing protein</fullName>
    </recommendedName>
</protein>
<name>A0A6J8CRL8_MYTCO</name>
<keyword evidence="2" id="KW-0472">Membrane</keyword>
<feature type="compositionally biased region" description="Polar residues" evidence="1">
    <location>
        <begin position="380"/>
        <end position="391"/>
    </location>
</feature>
<dbReference type="InterPro" id="IPR002889">
    <property type="entry name" value="WSC_carb-bd"/>
</dbReference>
<feature type="domain" description="WSC" evidence="3">
    <location>
        <begin position="38"/>
        <end position="125"/>
    </location>
</feature>
<dbReference type="OrthoDB" id="10314199at2759"/>
<dbReference type="PROSITE" id="PS51212">
    <property type="entry name" value="WSC"/>
    <property type="match status" value="1"/>
</dbReference>
<dbReference type="EMBL" id="CACVKT020005771">
    <property type="protein sequence ID" value="CAC5397774.1"/>
    <property type="molecule type" value="Genomic_DNA"/>
</dbReference>
<feature type="region of interest" description="Disordered" evidence="1">
    <location>
        <begin position="303"/>
        <end position="329"/>
    </location>
</feature>
<dbReference type="SUPFAM" id="SSF56436">
    <property type="entry name" value="C-type lectin-like"/>
    <property type="match status" value="1"/>
</dbReference>